<proteinExistence type="predicted"/>
<dbReference type="PROSITE" id="PS50095">
    <property type="entry name" value="PLAT"/>
    <property type="match status" value="1"/>
</dbReference>
<evidence type="ECO:0000259" key="1">
    <source>
        <dbReference type="PROSITE" id="PS50095"/>
    </source>
</evidence>
<dbReference type="RefSeq" id="WP_150875359.1">
    <property type="nucleotide sequence ID" value="NZ_VTWS01000001.1"/>
</dbReference>
<dbReference type="Proteomes" id="UP000326344">
    <property type="component" value="Unassembled WGS sequence"/>
</dbReference>
<organism evidence="2 3">
    <name type="scientific">Larkinella humicola</name>
    <dbReference type="NCBI Taxonomy" id="2607654"/>
    <lineage>
        <taxon>Bacteria</taxon>
        <taxon>Pseudomonadati</taxon>
        <taxon>Bacteroidota</taxon>
        <taxon>Cytophagia</taxon>
        <taxon>Cytophagales</taxon>
        <taxon>Spirosomataceae</taxon>
        <taxon>Larkinella</taxon>
    </lineage>
</organism>
<dbReference type="InterPro" id="IPR036392">
    <property type="entry name" value="PLAT/LH2_dom_sf"/>
</dbReference>
<keyword evidence="3" id="KW-1185">Reference proteome</keyword>
<gene>
    <name evidence="2" type="ORF">F0P93_05825</name>
</gene>
<accession>A0A5N1JTX4</accession>
<dbReference type="EMBL" id="VTWS01000001">
    <property type="protein sequence ID" value="KAA9357253.1"/>
    <property type="molecule type" value="Genomic_DNA"/>
</dbReference>
<dbReference type="AlphaFoldDB" id="A0A5N1JTX4"/>
<dbReference type="Gene3D" id="2.60.60.20">
    <property type="entry name" value="PLAT/LH2 domain"/>
    <property type="match status" value="1"/>
</dbReference>
<feature type="domain" description="PLAT" evidence="1">
    <location>
        <begin position="2"/>
        <end position="120"/>
    </location>
</feature>
<evidence type="ECO:0000313" key="3">
    <source>
        <dbReference type="Proteomes" id="UP000326344"/>
    </source>
</evidence>
<protein>
    <recommendedName>
        <fullName evidence="1">PLAT domain-containing protein</fullName>
    </recommendedName>
</protein>
<sequence>MITIRIMLKTPRKKKAGTDADVQASITSTMGGMDWTVLDRKNVDDREQGSFDYYTFTLPQDIGIIQELKLRVKKANENGPEWLLEAAYVHIVNQTNLYKFFYNQWIVPTSYTDWVIVKMTNPKILNVHNTEFGQPRPLGL</sequence>
<reference evidence="2 3" key="1">
    <citation type="submission" date="2019-09" db="EMBL/GenBank/DDBJ databases">
        <title>Genome Sequence of Larkinella sp MA1.</title>
        <authorList>
            <person name="Srinivasan S."/>
        </authorList>
    </citation>
    <scope>NUCLEOTIDE SEQUENCE [LARGE SCALE GENOMIC DNA]</scope>
    <source>
        <strain evidence="2 3">MA1</strain>
    </source>
</reference>
<dbReference type="Pfam" id="PF01477">
    <property type="entry name" value="PLAT"/>
    <property type="match status" value="1"/>
</dbReference>
<dbReference type="InterPro" id="IPR001024">
    <property type="entry name" value="PLAT/LH2_dom"/>
</dbReference>
<dbReference type="SUPFAM" id="SSF49723">
    <property type="entry name" value="Lipase/lipooxygenase domain (PLAT/LH2 domain)"/>
    <property type="match status" value="1"/>
</dbReference>
<name>A0A5N1JTX4_9BACT</name>
<evidence type="ECO:0000313" key="2">
    <source>
        <dbReference type="EMBL" id="KAA9357253.1"/>
    </source>
</evidence>
<comment type="caution">
    <text evidence="2">The sequence shown here is derived from an EMBL/GenBank/DDBJ whole genome shotgun (WGS) entry which is preliminary data.</text>
</comment>